<sequence>MKIQFKRLKINFYILEIAEIYVFQGIFRETRKMTDIIETADSEKRRKAKTVLGIGLPAGTDYPNLSEIPAEPCTEIHWRKEVANAFEVANNGYSFHKIANSVFAKDLSGYWYKLNNESRCFEFLFDGFKDTTDYTRISIPPQAPSFVGFNYLHQAIFPMNDEGRPILPKDDKGKTIFPFYEGYPLFPVDDSGAICVPLGDDGKPVFPRIYEEYGAYVPCDVTGRVVLPLDEQGAPIYPRDEEGNVLMPFVMSEDGSRKRAVYTGDDGTPILPFHNGEHALEVHEGEVLFQYEYQQKMMLLAQYPNQPRQSTQLMDEQFYQQHAMQHYQNQMNLDSPASQNGETSGNAAKNSKSPAANLLLKQLSFMKKKQESPVPKTAPEPVIPVKRPAKPNKEKERGERYIPEPSRRNRSDRRDRSPKRSLDRRGNREEPSRNNRRRSRSRSLTWSPENQRNSSSRKNYEDVDRRKAGRSEKRRRERSDSSSDSDFERHERRQRKKEYHHHKSRQ</sequence>
<name>A0AAE9EG05_CAEBR</name>
<evidence type="ECO:0000313" key="2">
    <source>
        <dbReference type="EMBL" id="UMM21297.1"/>
    </source>
</evidence>
<feature type="region of interest" description="Disordered" evidence="1">
    <location>
        <begin position="367"/>
        <end position="506"/>
    </location>
</feature>
<organism evidence="2 3">
    <name type="scientific">Caenorhabditis briggsae</name>
    <dbReference type="NCBI Taxonomy" id="6238"/>
    <lineage>
        <taxon>Eukaryota</taxon>
        <taxon>Metazoa</taxon>
        <taxon>Ecdysozoa</taxon>
        <taxon>Nematoda</taxon>
        <taxon>Chromadorea</taxon>
        <taxon>Rhabditida</taxon>
        <taxon>Rhabditina</taxon>
        <taxon>Rhabditomorpha</taxon>
        <taxon>Rhabditoidea</taxon>
        <taxon>Rhabditidae</taxon>
        <taxon>Peloderinae</taxon>
        <taxon>Caenorhabditis</taxon>
    </lineage>
</organism>
<evidence type="ECO:0000256" key="1">
    <source>
        <dbReference type="SAM" id="MobiDB-lite"/>
    </source>
</evidence>
<dbReference type="Proteomes" id="UP000829354">
    <property type="component" value="Chromosome III"/>
</dbReference>
<evidence type="ECO:0000313" key="3">
    <source>
        <dbReference type="Proteomes" id="UP000829354"/>
    </source>
</evidence>
<feature type="compositionally biased region" description="Polar residues" evidence="1">
    <location>
        <begin position="332"/>
        <end position="345"/>
    </location>
</feature>
<gene>
    <name evidence="2" type="ORF">L5515_003038</name>
</gene>
<feature type="compositionally biased region" description="Basic and acidic residues" evidence="1">
    <location>
        <begin position="458"/>
        <end position="471"/>
    </location>
</feature>
<dbReference type="EMBL" id="CP092622">
    <property type="protein sequence ID" value="UMM21297.1"/>
    <property type="molecule type" value="Genomic_DNA"/>
</dbReference>
<reference evidence="2 3" key="1">
    <citation type="submission" date="2022-04" db="EMBL/GenBank/DDBJ databases">
        <title>Chromosome-level reference genomes for two strains of Caenorhabditis briggsae: an improved platform for comparative genomics.</title>
        <authorList>
            <person name="Stevens L."/>
            <person name="Andersen E."/>
        </authorList>
    </citation>
    <scope>NUCLEOTIDE SEQUENCE [LARGE SCALE GENOMIC DNA]</scope>
    <source>
        <strain evidence="2">VX34</strain>
        <tissue evidence="2">Whole-organism</tissue>
    </source>
</reference>
<feature type="region of interest" description="Disordered" evidence="1">
    <location>
        <begin position="332"/>
        <end position="353"/>
    </location>
</feature>
<feature type="compositionally biased region" description="Basic and acidic residues" evidence="1">
    <location>
        <begin position="391"/>
        <end position="433"/>
    </location>
</feature>
<dbReference type="AlphaFoldDB" id="A0AAE9EG05"/>
<proteinExistence type="predicted"/>
<accession>A0AAE9EG05</accession>
<feature type="compositionally biased region" description="Basic residues" evidence="1">
    <location>
        <begin position="492"/>
        <end position="506"/>
    </location>
</feature>
<protein>
    <submittedName>
        <fullName evidence="2">Uncharacterized protein</fullName>
    </submittedName>
</protein>
<keyword evidence="3" id="KW-1185">Reference proteome</keyword>
<feature type="compositionally biased region" description="Basic and acidic residues" evidence="1">
    <location>
        <begin position="477"/>
        <end position="491"/>
    </location>
</feature>
<feature type="compositionally biased region" description="Polar residues" evidence="1">
    <location>
        <begin position="444"/>
        <end position="457"/>
    </location>
</feature>